<dbReference type="InterPro" id="IPR042178">
    <property type="entry name" value="Serpin_sf_1"/>
</dbReference>
<dbReference type="SUPFAM" id="SSF56574">
    <property type="entry name" value="Serpins"/>
    <property type="match status" value="1"/>
</dbReference>
<dbReference type="EMBL" id="JACXVP010000004">
    <property type="protein sequence ID" value="KAG5613171.1"/>
    <property type="molecule type" value="Genomic_DNA"/>
</dbReference>
<dbReference type="AlphaFoldDB" id="A0A9J5ZM07"/>
<dbReference type="SMART" id="SM00093">
    <property type="entry name" value="SERPIN"/>
    <property type="match status" value="1"/>
</dbReference>
<keyword evidence="5" id="KW-1185">Reference proteome</keyword>
<evidence type="ECO:0000256" key="1">
    <source>
        <dbReference type="ARBA" id="ARBA00009500"/>
    </source>
</evidence>
<comment type="caution">
    <text evidence="4">The sequence shown here is derived from an EMBL/GenBank/DDBJ whole genome shotgun (WGS) entry which is preliminary data.</text>
</comment>
<dbReference type="Gene3D" id="3.30.497.10">
    <property type="entry name" value="Antithrombin, subunit I, domain 2"/>
    <property type="match status" value="1"/>
</dbReference>
<dbReference type="InterPro" id="IPR036186">
    <property type="entry name" value="Serpin_sf"/>
</dbReference>
<dbReference type="PANTHER" id="PTHR11461:SF315">
    <property type="entry name" value="SERPIN-Z3-LIKE"/>
    <property type="match status" value="1"/>
</dbReference>
<dbReference type="PROSITE" id="PS00284">
    <property type="entry name" value="SERPIN"/>
    <property type="match status" value="1"/>
</dbReference>
<dbReference type="OrthoDB" id="1063785at2759"/>
<dbReference type="Gene3D" id="2.30.39.10">
    <property type="entry name" value="Alpha-1-antitrypsin, domain 1"/>
    <property type="match status" value="1"/>
</dbReference>
<dbReference type="InterPro" id="IPR042185">
    <property type="entry name" value="Serpin_sf_2"/>
</dbReference>
<dbReference type="InterPro" id="IPR023796">
    <property type="entry name" value="Serpin_dom"/>
</dbReference>
<dbReference type="Gene3D" id="2.10.310.10">
    <property type="entry name" value="Serpins superfamily"/>
    <property type="match status" value="1"/>
</dbReference>
<organism evidence="4 5">
    <name type="scientific">Solanum commersonii</name>
    <name type="common">Commerson's wild potato</name>
    <name type="synonym">Commerson's nightshade</name>
    <dbReference type="NCBI Taxonomy" id="4109"/>
    <lineage>
        <taxon>Eukaryota</taxon>
        <taxon>Viridiplantae</taxon>
        <taxon>Streptophyta</taxon>
        <taxon>Embryophyta</taxon>
        <taxon>Tracheophyta</taxon>
        <taxon>Spermatophyta</taxon>
        <taxon>Magnoliopsida</taxon>
        <taxon>eudicotyledons</taxon>
        <taxon>Gunneridae</taxon>
        <taxon>Pentapetalae</taxon>
        <taxon>asterids</taxon>
        <taxon>lamiids</taxon>
        <taxon>Solanales</taxon>
        <taxon>Solanaceae</taxon>
        <taxon>Solanoideae</taxon>
        <taxon>Solaneae</taxon>
        <taxon>Solanum</taxon>
    </lineage>
</organism>
<dbReference type="InterPro" id="IPR000215">
    <property type="entry name" value="Serpin_fam"/>
</dbReference>
<dbReference type="InterPro" id="IPR023795">
    <property type="entry name" value="Serpin_CS"/>
</dbReference>
<evidence type="ECO:0000259" key="3">
    <source>
        <dbReference type="SMART" id="SM00093"/>
    </source>
</evidence>
<dbReference type="GO" id="GO:0004867">
    <property type="term" value="F:serine-type endopeptidase inhibitor activity"/>
    <property type="evidence" value="ECO:0007669"/>
    <property type="project" value="InterPro"/>
</dbReference>
<evidence type="ECO:0000313" key="5">
    <source>
        <dbReference type="Proteomes" id="UP000824120"/>
    </source>
</evidence>
<feature type="domain" description="Serpin" evidence="3">
    <location>
        <begin position="22"/>
        <end position="381"/>
    </location>
</feature>
<evidence type="ECO:0000313" key="4">
    <source>
        <dbReference type="EMBL" id="KAG5613171.1"/>
    </source>
</evidence>
<reference evidence="4 5" key="1">
    <citation type="submission" date="2020-09" db="EMBL/GenBank/DDBJ databases">
        <title>De no assembly of potato wild relative species, Solanum commersonii.</title>
        <authorList>
            <person name="Cho K."/>
        </authorList>
    </citation>
    <scope>NUCLEOTIDE SEQUENCE [LARGE SCALE GENOMIC DNA]</scope>
    <source>
        <strain evidence="4">LZ3.2</strain>
        <tissue evidence="4">Leaf</tissue>
    </source>
</reference>
<dbReference type="Gene3D" id="6.20.40.10">
    <property type="match status" value="1"/>
</dbReference>
<accession>A0A9J5ZM07</accession>
<protein>
    <recommendedName>
        <fullName evidence="3">Serpin domain-containing protein</fullName>
    </recommendedName>
</protein>
<comment type="similarity">
    <text evidence="1 2">Belongs to the serpin family.</text>
</comment>
<dbReference type="PANTHER" id="PTHR11461">
    <property type="entry name" value="SERINE PROTEASE INHIBITOR, SERPIN"/>
    <property type="match status" value="1"/>
</dbReference>
<proteinExistence type="inferred from homology"/>
<sequence length="428" mass="48927">MAKRKEEKIDHCAQVTSRILLKEIQKELKKTKNSNTNILLSPLSFHAVLNMTAAGATGDTLNQMLRFLGVQDIDDLNSKFSNLSSVMERNSNGGPALSFLNEMWVAHTHEIRDSYKQLANTLYEIDPKVVDFERKEEVVEEVNTWVESASRGLITNIIKPNHINDKTKVILTNALTHHDKDFYLLNGDKISAPFMTGCYDYKYGSFEGYQVAKIPYQTGKKEDKKVFSMFIFLPNEKDGLPSLLEKVNSDPSFFTQGFSLSAEPLDAFYIPKFKFSYSAMKQVIRTMKEMGLTLPFDNNCNELTGIVEPHGPFFINRIIQKAFIEVNEKSTEAAAVTEESDDDMGFSMYEAPRFVADHPFLFMIREEVSRLVLFTGAVLDPSNDHSSMSPSQFMWPSWFIYVNALYLYFRGTWNEKFNASKTKEYLGF</sequence>
<dbReference type="Pfam" id="PF00079">
    <property type="entry name" value="Serpin"/>
    <property type="match status" value="1"/>
</dbReference>
<dbReference type="Proteomes" id="UP000824120">
    <property type="component" value="Chromosome 4"/>
</dbReference>
<name>A0A9J5ZM07_SOLCO</name>
<dbReference type="GO" id="GO:0005615">
    <property type="term" value="C:extracellular space"/>
    <property type="evidence" value="ECO:0007669"/>
    <property type="project" value="InterPro"/>
</dbReference>
<evidence type="ECO:0000256" key="2">
    <source>
        <dbReference type="RuleBase" id="RU000411"/>
    </source>
</evidence>
<gene>
    <name evidence="4" type="ORF">H5410_024452</name>
</gene>